<dbReference type="STRING" id="1400520.LFAB_16855"/>
<evidence type="ECO:0000256" key="1">
    <source>
        <dbReference type="SAM" id="Phobius"/>
    </source>
</evidence>
<sequence length="249" mass="27744">MIVWLMVILSGLLIITLTQFKNRWWRWTSSVIMVIALLASAAMIVANTTYHWGLTTKTTTTSHRIYSAGSSQSPAGMLITKELGTDSGRYVLMYKDTATAKKAQAHFVPNTANTVKAVKQRATYRQVAGKQATVTTTTKRWVWQSSTAKFWLKIGTTPNLLISRRSVVTVPKQTWLVVTATQAQQLAKLQKSMTATQQAAQATTLKVALKARLGHYIQIHPQATKAQQQAYLQQQTAILTVQQLQKQLN</sequence>
<dbReference type="AlphaFoldDB" id="W6TBF5"/>
<keyword evidence="1" id="KW-1133">Transmembrane helix</keyword>
<accession>W6TBF5</accession>
<comment type="caution">
    <text evidence="2">The sequence shown here is derived from an EMBL/GenBank/DDBJ whole genome shotgun (WGS) entry which is preliminary data.</text>
</comment>
<dbReference type="eggNOG" id="ENOG5032RPZ">
    <property type="taxonomic scope" value="Bacteria"/>
</dbReference>
<dbReference type="RefSeq" id="WP_051502106.1">
    <property type="nucleotide sequence ID" value="NZ_KK036540.1"/>
</dbReference>
<dbReference type="Pfam" id="PF16069">
    <property type="entry name" value="DUF4811"/>
    <property type="match status" value="1"/>
</dbReference>
<dbReference type="OrthoDB" id="2249491at2"/>
<proteinExistence type="predicted"/>
<dbReference type="InterPro" id="IPR032083">
    <property type="entry name" value="DUF4811"/>
</dbReference>
<organism evidence="2 3">
    <name type="scientific">Lactiplantibacillus fabifermentans T30PCM01</name>
    <dbReference type="NCBI Taxonomy" id="1400520"/>
    <lineage>
        <taxon>Bacteria</taxon>
        <taxon>Bacillati</taxon>
        <taxon>Bacillota</taxon>
        <taxon>Bacilli</taxon>
        <taxon>Lactobacillales</taxon>
        <taxon>Lactobacillaceae</taxon>
        <taxon>Lactiplantibacillus</taxon>
    </lineage>
</organism>
<feature type="transmembrane region" description="Helical" evidence="1">
    <location>
        <begin position="30"/>
        <end position="50"/>
    </location>
</feature>
<dbReference type="Proteomes" id="UP000019247">
    <property type="component" value="Unassembled WGS sequence"/>
</dbReference>
<dbReference type="PATRIC" id="fig|1400520.3.peg.3315"/>
<keyword evidence="1" id="KW-0472">Membrane</keyword>
<dbReference type="HOGENOM" id="CLU_096771_2_0_9"/>
<evidence type="ECO:0000313" key="3">
    <source>
        <dbReference type="Proteomes" id="UP000019247"/>
    </source>
</evidence>
<gene>
    <name evidence="2" type="ORF">LFAB_16855</name>
</gene>
<keyword evidence="1" id="KW-0812">Transmembrane</keyword>
<reference evidence="2 3" key="1">
    <citation type="journal article" date="2014" name="Genome Announc.">
        <title>Genome Sequence of Lactobacillus fabifermentans Strain T30PCM01, Isolated from Fermenting Grape Marc.</title>
        <authorList>
            <person name="Treu L."/>
            <person name="Vendramin V."/>
            <person name="Bovo B."/>
            <person name="Giacomini A."/>
            <person name="Corich V."/>
            <person name="Campanaro S."/>
        </authorList>
    </citation>
    <scope>NUCLEOTIDE SEQUENCE [LARGE SCALE GENOMIC DNA]</scope>
    <source>
        <strain evidence="2 3">T30PCM01</strain>
    </source>
</reference>
<name>W6TBF5_9LACO</name>
<dbReference type="EMBL" id="AWWK01000094">
    <property type="protein sequence ID" value="ETY72550.1"/>
    <property type="molecule type" value="Genomic_DNA"/>
</dbReference>
<evidence type="ECO:0000313" key="2">
    <source>
        <dbReference type="EMBL" id="ETY72550.1"/>
    </source>
</evidence>
<protein>
    <submittedName>
        <fullName evidence="2">Membrane protein</fullName>
    </submittedName>
</protein>